<evidence type="ECO:0000256" key="1">
    <source>
        <dbReference type="SAM" id="MobiDB-lite"/>
    </source>
</evidence>
<feature type="region of interest" description="Disordered" evidence="1">
    <location>
        <begin position="1"/>
        <end position="33"/>
    </location>
</feature>
<protein>
    <recommendedName>
        <fullName evidence="4">F-box domain-containing protein</fullName>
    </recommendedName>
</protein>
<gene>
    <name evidence="2" type="ORF">R3P38DRAFT_2880006</name>
</gene>
<feature type="compositionally biased region" description="Low complexity" evidence="1">
    <location>
        <begin position="24"/>
        <end position="33"/>
    </location>
</feature>
<evidence type="ECO:0000313" key="3">
    <source>
        <dbReference type="Proteomes" id="UP001362999"/>
    </source>
</evidence>
<dbReference type="AlphaFoldDB" id="A0AAW0D1P0"/>
<name>A0AAW0D1P0_9AGAR</name>
<accession>A0AAW0D1P0</accession>
<evidence type="ECO:0008006" key="4">
    <source>
        <dbReference type="Google" id="ProtNLM"/>
    </source>
</evidence>
<feature type="compositionally biased region" description="Polar residues" evidence="1">
    <location>
        <begin position="631"/>
        <end position="650"/>
    </location>
</feature>
<organism evidence="2 3">
    <name type="scientific">Favolaschia claudopus</name>
    <dbReference type="NCBI Taxonomy" id="2862362"/>
    <lineage>
        <taxon>Eukaryota</taxon>
        <taxon>Fungi</taxon>
        <taxon>Dikarya</taxon>
        <taxon>Basidiomycota</taxon>
        <taxon>Agaricomycotina</taxon>
        <taxon>Agaricomycetes</taxon>
        <taxon>Agaricomycetidae</taxon>
        <taxon>Agaricales</taxon>
        <taxon>Marasmiineae</taxon>
        <taxon>Mycenaceae</taxon>
        <taxon>Favolaschia</taxon>
    </lineage>
</organism>
<dbReference type="Proteomes" id="UP001362999">
    <property type="component" value="Unassembled WGS sequence"/>
</dbReference>
<proteinExistence type="predicted"/>
<evidence type="ECO:0000313" key="2">
    <source>
        <dbReference type="EMBL" id="KAK7044656.1"/>
    </source>
</evidence>
<feature type="region of interest" description="Disordered" evidence="1">
    <location>
        <begin position="631"/>
        <end position="676"/>
    </location>
</feature>
<reference evidence="2 3" key="1">
    <citation type="journal article" date="2024" name="J Genomics">
        <title>Draft genome sequencing and assembly of Favolaschia claudopus CIRM-BRFM 2984 isolated from oak limbs.</title>
        <authorList>
            <person name="Navarro D."/>
            <person name="Drula E."/>
            <person name="Chaduli D."/>
            <person name="Cazenave R."/>
            <person name="Ahrendt S."/>
            <person name="Wang J."/>
            <person name="Lipzen A."/>
            <person name="Daum C."/>
            <person name="Barry K."/>
            <person name="Grigoriev I.V."/>
            <person name="Favel A."/>
            <person name="Rosso M.N."/>
            <person name="Martin F."/>
        </authorList>
    </citation>
    <scope>NUCLEOTIDE SEQUENCE [LARGE SCALE GENOMIC DNA]</scope>
    <source>
        <strain evidence="2 3">CIRM-BRFM 2984</strain>
    </source>
</reference>
<feature type="compositionally biased region" description="Basic residues" evidence="1">
    <location>
        <begin position="14"/>
        <end position="23"/>
    </location>
</feature>
<dbReference type="EMBL" id="JAWWNJ010000011">
    <property type="protein sequence ID" value="KAK7044656.1"/>
    <property type="molecule type" value="Genomic_DNA"/>
</dbReference>
<comment type="caution">
    <text evidence="2">The sequence shown here is derived from an EMBL/GenBank/DDBJ whole genome shotgun (WGS) entry which is preliminary data.</text>
</comment>
<sequence length="695" mass="77934">MVPPGSGKSPDKSQHRRPHKRSKTSNSTADSSSLVPTSAHIFKLPFELIAEILVYTACPKDVLAVARCNKYMCKTLLRQESAFIWRSARQNCLPAALPDPEPLRMSESAFAAFIYDGGECITCGVPTKNMYASFCLNVRFCNRPDCRDTFGRVHTRTVTNFDILTRHLRKALAWIPLAEAPACFFREQSPLHTWPDAPKLYLASTMDAALVEYGRDNSKVVDQRHAADINNAPARMSFFVALYNWRHQRELLFKQVKTDNETFGKQLALKEGYDYTALLNGSPTYQQLYAHRTRNLELLARLDYDVVSDKIEAEMISAQERQTRRTNEATLKANRLQVEQHYQRLVTASRSKVPMDPLPSLEEFRTMPVLNLIKVPAIPAAAPKGKGAAKGSVVDLKNNDVVAQLLQSELTGWRKEAETALGKTLGVTQWKTARNNKLHPARRLTARWNCKCGKVSWPYKWDESLDFQGVCKHECTKSKKSRARWDADQFVKDDKAINAMTKVVKLCGIDVEDPGSFKALDDIGPRIQCLSCPAAIVMCPSSVPGHCHRHEEMEMFLLSQSAANALVVAPIEQGRARDLMGHQDVKTKIAEKTWTFGCRHCEQRIPPPVVEKKVSPPEADAQPAVVNNQAGVEATNEGSSAPKGTSEPASKNNNNMKKKPKRFEFNGLRSHLQEKHSIPLLNDEDFFVAEKLPAK</sequence>
<keyword evidence="3" id="KW-1185">Reference proteome</keyword>